<organism evidence="1">
    <name type="scientific">marine sediment metagenome</name>
    <dbReference type="NCBI Taxonomy" id="412755"/>
    <lineage>
        <taxon>unclassified sequences</taxon>
        <taxon>metagenomes</taxon>
        <taxon>ecological metagenomes</taxon>
    </lineage>
</organism>
<name>X0YYE0_9ZZZZ</name>
<accession>X0YYE0</accession>
<protein>
    <recommendedName>
        <fullName evidence="2">DDE domain-containing protein</fullName>
    </recommendedName>
</protein>
<evidence type="ECO:0008006" key="2">
    <source>
        <dbReference type="Google" id="ProtNLM"/>
    </source>
</evidence>
<dbReference type="EMBL" id="BARS01052112">
    <property type="protein sequence ID" value="GAG51507.1"/>
    <property type="molecule type" value="Genomic_DNA"/>
</dbReference>
<dbReference type="AlphaFoldDB" id="X0YYE0"/>
<evidence type="ECO:0000313" key="1">
    <source>
        <dbReference type="EMBL" id="GAG51507.1"/>
    </source>
</evidence>
<gene>
    <name evidence="1" type="ORF">S01H1_77527</name>
</gene>
<proteinExistence type="predicted"/>
<reference evidence="1" key="1">
    <citation type="journal article" date="2014" name="Front. Microbiol.">
        <title>High frequency of phylogenetically diverse reductive dehalogenase-homologous genes in deep subseafloor sedimentary metagenomes.</title>
        <authorList>
            <person name="Kawai M."/>
            <person name="Futagami T."/>
            <person name="Toyoda A."/>
            <person name="Takaki Y."/>
            <person name="Nishi S."/>
            <person name="Hori S."/>
            <person name="Arai W."/>
            <person name="Tsubouchi T."/>
            <person name="Morono Y."/>
            <person name="Uchiyama I."/>
            <person name="Ito T."/>
            <person name="Fujiyama A."/>
            <person name="Inagaki F."/>
            <person name="Takami H."/>
        </authorList>
    </citation>
    <scope>NUCLEOTIDE SEQUENCE</scope>
    <source>
        <strain evidence="1">Expedition CK06-06</strain>
    </source>
</reference>
<comment type="caution">
    <text evidence="1">The sequence shown here is derived from an EMBL/GenBank/DDBJ whole genome shotgun (WGS) entry which is preliminary data.</text>
</comment>
<sequence>LTKMHTPVNVIASAVGMYFGGMPLDSIQRQLEQDYGLRMSESGIYYWVVRFAKDAVRKAREFKPVIGDTWIADETVIKAGNRNIWYWDIIDA</sequence>
<feature type="non-terminal residue" evidence="1">
    <location>
        <position position="1"/>
    </location>
</feature>